<keyword evidence="2" id="KW-1185">Reference proteome</keyword>
<protein>
    <submittedName>
        <fullName evidence="1">Uncharacterized protein</fullName>
    </submittedName>
</protein>
<comment type="caution">
    <text evidence="1">The sequence shown here is derived from an EMBL/GenBank/DDBJ whole genome shotgun (WGS) entry which is preliminary data.</text>
</comment>
<organism evidence="1 2">
    <name type="scientific">Stentor coeruleus</name>
    <dbReference type="NCBI Taxonomy" id="5963"/>
    <lineage>
        <taxon>Eukaryota</taxon>
        <taxon>Sar</taxon>
        <taxon>Alveolata</taxon>
        <taxon>Ciliophora</taxon>
        <taxon>Postciliodesmatophora</taxon>
        <taxon>Heterotrichea</taxon>
        <taxon>Heterotrichida</taxon>
        <taxon>Stentoridae</taxon>
        <taxon>Stentor</taxon>
    </lineage>
</organism>
<accession>A0A1R2ASN0</accession>
<dbReference type="AlphaFoldDB" id="A0A1R2ASN0"/>
<sequence>MSQGIVLIAVSQTSDNPAPSETYQNINNLVDINRDRFSGQICLAFSPKNECIDCASILDQKINIQNFVMISNFFSDSARAEYHDFVRNNNISSITLQQQLLANNMTELIKVMDFDSKEGTLILIMDDAWFDMFRNMCSPPRVFGNVSISIFGQHGDIEDLEDINVETEDLVRAVQECYTKDLKLDNFGDRKLAAETVKKVFEEIPELAENIQEEVEKIVETQLATKRISSNISTFDIDTIEKNVKTLKETALKIGKVLNYAEDMMNTYQEPPKEQIQGESKIIIDKFFYEEDIKQWKIRISNDTKIDFHNVYIVIVEEKKIICKFELVQNSCKMWKETGLKYDEKLYNKHLIAISQNVIISNDPFLIAPYKLNYNQEPYVEENENGINATYYLVLKNYSKKVLEKICLTSPDYIIPYEFEYPNISYKQETTLQATFVFDFTNKKDMAEKYKIFAYSENEKVSSDLWLWVENGAATGNNS</sequence>
<dbReference type="EMBL" id="MPUH01001478">
    <property type="protein sequence ID" value="OMJ67543.1"/>
    <property type="molecule type" value="Genomic_DNA"/>
</dbReference>
<evidence type="ECO:0000313" key="1">
    <source>
        <dbReference type="EMBL" id="OMJ67543.1"/>
    </source>
</evidence>
<gene>
    <name evidence="1" type="ORF">SteCoe_35260</name>
</gene>
<evidence type="ECO:0000313" key="2">
    <source>
        <dbReference type="Proteomes" id="UP000187209"/>
    </source>
</evidence>
<reference evidence="1 2" key="1">
    <citation type="submission" date="2016-11" db="EMBL/GenBank/DDBJ databases">
        <title>The macronuclear genome of Stentor coeruleus: a giant cell with tiny introns.</title>
        <authorList>
            <person name="Slabodnick M."/>
            <person name="Ruby J.G."/>
            <person name="Reiff S.B."/>
            <person name="Swart E.C."/>
            <person name="Gosai S."/>
            <person name="Prabakaran S."/>
            <person name="Witkowska E."/>
            <person name="Larue G.E."/>
            <person name="Fisher S."/>
            <person name="Freeman R.M."/>
            <person name="Gunawardena J."/>
            <person name="Chu W."/>
            <person name="Stover N.A."/>
            <person name="Gregory B.D."/>
            <person name="Nowacki M."/>
            <person name="Derisi J."/>
            <person name="Roy S.W."/>
            <person name="Marshall W.F."/>
            <person name="Sood P."/>
        </authorList>
    </citation>
    <scope>NUCLEOTIDE SEQUENCE [LARGE SCALE GENOMIC DNA]</scope>
    <source>
        <strain evidence="1">WM001</strain>
    </source>
</reference>
<proteinExistence type="predicted"/>
<dbReference type="Proteomes" id="UP000187209">
    <property type="component" value="Unassembled WGS sequence"/>
</dbReference>
<name>A0A1R2ASN0_9CILI</name>